<dbReference type="RefSeq" id="XP_005787179.1">
    <property type="nucleotide sequence ID" value="XM_005787122.1"/>
</dbReference>
<dbReference type="GO" id="GO:0005524">
    <property type="term" value="F:ATP binding"/>
    <property type="evidence" value="ECO:0007669"/>
    <property type="project" value="UniProtKB-UniRule"/>
</dbReference>
<comment type="similarity">
    <text evidence="3 4">Belongs to the TRAFAC class myosin-kinesin ATPase superfamily. Kinesin family.</text>
</comment>
<dbReference type="InterPro" id="IPR027417">
    <property type="entry name" value="P-loop_NTPase"/>
</dbReference>
<dbReference type="PROSITE" id="PS00411">
    <property type="entry name" value="KINESIN_MOTOR_1"/>
    <property type="match status" value="1"/>
</dbReference>
<dbReference type="PROSITE" id="PS50067">
    <property type="entry name" value="KINESIN_MOTOR_2"/>
    <property type="match status" value="1"/>
</dbReference>
<dbReference type="GO" id="GO:0008017">
    <property type="term" value="F:microtubule binding"/>
    <property type="evidence" value="ECO:0007669"/>
    <property type="project" value="InterPro"/>
</dbReference>
<dbReference type="SMART" id="SM00129">
    <property type="entry name" value="KISc"/>
    <property type="match status" value="1"/>
</dbReference>
<reference evidence="7" key="2">
    <citation type="submission" date="2024-10" db="UniProtKB">
        <authorList>
            <consortium name="EnsemblProtists"/>
        </authorList>
    </citation>
    <scope>IDENTIFICATION</scope>
</reference>
<proteinExistence type="inferred from homology"/>
<feature type="binding site" evidence="3">
    <location>
        <begin position="97"/>
        <end position="104"/>
    </location>
    <ligand>
        <name>ATP</name>
        <dbReference type="ChEBI" id="CHEBI:30616"/>
    </ligand>
</feature>
<dbReference type="Proteomes" id="UP000013827">
    <property type="component" value="Unassembled WGS sequence"/>
</dbReference>
<accession>A0A0D3KG65</accession>
<keyword evidence="1 3" id="KW-0547">Nucleotide-binding</keyword>
<name>A0A0D3KG65_EMIH1</name>
<dbReference type="eggNOG" id="KOG0239">
    <property type="taxonomic scope" value="Eukaryota"/>
</dbReference>
<dbReference type="OMA" id="IMCALHG"/>
<dbReference type="InterPro" id="IPR036961">
    <property type="entry name" value="Kinesin_motor_dom_sf"/>
</dbReference>
<evidence type="ECO:0000256" key="4">
    <source>
        <dbReference type="RuleBase" id="RU000394"/>
    </source>
</evidence>
<dbReference type="InterPro" id="IPR027640">
    <property type="entry name" value="Kinesin-like_fam"/>
</dbReference>
<evidence type="ECO:0000256" key="2">
    <source>
        <dbReference type="ARBA" id="ARBA00022840"/>
    </source>
</evidence>
<dbReference type="GO" id="GO:0003777">
    <property type="term" value="F:microtubule motor activity"/>
    <property type="evidence" value="ECO:0007669"/>
    <property type="project" value="InterPro"/>
</dbReference>
<evidence type="ECO:0000256" key="5">
    <source>
        <dbReference type="SAM" id="MobiDB-lite"/>
    </source>
</evidence>
<evidence type="ECO:0000313" key="8">
    <source>
        <dbReference type="Proteomes" id="UP000013827"/>
    </source>
</evidence>
<evidence type="ECO:0000259" key="6">
    <source>
        <dbReference type="PROSITE" id="PS50067"/>
    </source>
</evidence>
<dbReference type="KEGG" id="ehx:EMIHUDRAFT_52859"/>
<dbReference type="HOGENOM" id="CLU_001485_2_2_1"/>
<dbReference type="InterPro" id="IPR019821">
    <property type="entry name" value="Kinesin_motor_CS"/>
</dbReference>
<dbReference type="EnsemblProtists" id="EOD34750">
    <property type="protein sequence ID" value="EOD34750"/>
    <property type="gene ID" value="EMIHUDRAFT_52859"/>
</dbReference>
<dbReference type="GO" id="GO:0005874">
    <property type="term" value="C:microtubule"/>
    <property type="evidence" value="ECO:0007669"/>
    <property type="project" value="UniProtKB-KW"/>
</dbReference>
<evidence type="ECO:0000256" key="1">
    <source>
        <dbReference type="ARBA" id="ARBA00022741"/>
    </source>
</evidence>
<evidence type="ECO:0000256" key="3">
    <source>
        <dbReference type="PROSITE-ProRule" id="PRU00283"/>
    </source>
</evidence>
<sequence>ERRRRRLLQNQLQELKGSIRVMCRVRPTAAGEGAAVVTIPTPTDVLVAQPGTREGRRSFAFDQAFGPGSGQEAVFEEVEPCVESVLDGFNVCIFAYGQTGSGKTFTMEGSSREEGLAGINPRALRRLFEMIAERKQLAAMGGRGGGESGGWEYAVSLSYLEIYNENLRDLLGDVPAARAGGAAAAPKKGKERASLDIRSTGEQVQVLGLSSLQADLYFADEVEEALRRGGGRRSVAATKCNASSSRSHPTLDAESLQALPSRRERRHAPLHLVDLAGSERVKKSDVSGQATGMLEAQAINKSLSALGNVMAKLQEKAKHVPFRDSKLTQLLADSLGGNSKTFMFVNINPSA</sequence>
<reference evidence="8" key="1">
    <citation type="journal article" date="2013" name="Nature">
        <title>Pan genome of the phytoplankton Emiliania underpins its global distribution.</title>
        <authorList>
            <person name="Read B.A."/>
            <person name="Kegel J."/>
            <person name="Klute M.J."/>
            <person name="Kuo A."/>
            <person name="Lefebvre S.C."/>
            <person name="Maumus F."/>
            <person name="Mayer C."/>
            <person name="Miller J."/>
            <person name="Monier A."/>
            <person name="Salamov A."/>
            <person name="Young J."/>
            <person name="Aguilar M."/>
            <person name="Claverie J.M."/>
            <person name="Frickenhaus S."/>
            <person name="Gonzalez K."/>
            <person name="Herman E.K."/>
            <person name="Lin Y.C."/>
            <person name="Napier J."/>
            <person name="Ogata H."/>
            <person name="Sarno A.F."/>
            <person name="Shmutz J."/>
            <person name="Schroeder D."/>
            <person name="de Vargas C."/>
            <person name="Verret F."/>
            <person name="von Dassow P."/>
            <person name="Valentin K."/>
            <person name="Van de Peer Y."/>
            <person name="Wheeler G."/>
            <person name="Dacks J.B."/>
            <person name="Delwiche C.F."/>
            <person name="Dyhrman S.T."/>
            <person name="Glockner G."/>
            <person name="John U."/>
            <person name="Richards T."/>
            <person name="Worden A.Z."/>
            <person name="Zhang X."/>
            <person name="Grigoriev I.V."/>
            <person name="Allen A.E."/>
            <person name="Bidle K."/>
            <person name="Borodovsky M."/>
            <person name="Bowler C."/>
            <person name="Brownlee C."/>
            <person name="Cock J.M."/>
            <person name="Elias M."/>
            <person name="Gladyshev V.N."/>
            <person name="Groth M."/>
            <person name="Guda C."/>
            <person name="Hadaegh A."/>
            <person name="Iglesias-Rodriguez M.D."/>
            <person name="Jenkins J."/>
            <person name="Jones B.M."/>
            <person name="Lawson T."/>
            <person name="Leese F."/>
            <person name="Lindquist E."/>
            <person name="Lobanov A."/>
            <person name="Lomsadze A."/>
            <person name="Malik S.B."/>
            <person name="Marsh M.E."/>
            <person name="Mackinder L."/>
            <person name="Mock T."/>
            <person name="Mueller-Roeber B."/>
            <person name="Pagarete A."/>
            <person name="Parker M."/>
            <person name="Probert I."/>
            <person name="Quesneville H."/>
            <person name="Raines C."/>
            <person name="Rensing S.A."/>
            <person name="Riano-Pachon D.M."/>
            <person name="Richier S."/>
            <person name="Rokitta S."/>
            <person name="Shiraiwa Y."/>
            <person name="Soanes D.M."/>
            <person name="van der Giezen M."/>
            <person name="Wahlund T.M."/>
            <person name="Williams B."/>
            <person name="Wilson W."/>
            <person name="Wolfe G."/>
            <person name="Wurch L.L."/>
        </authorList>
    </citation>
    <scope>NUCLEOTIDE SEQUENCE</scope>
</reference>
<keyword evidence="8" id="KW-1185">Reference proteome</keyword>
<dbReference type="Gene3D" id="3.40.850.10">
    <property type="entry name" value="Kinesin motor domain"/>
    <property type="match status" value="1"/>
</dbReference>
<dbReference type="PANTHER" id="PTHR47972">
    <property type="entry name" value="KINESIN-LIKE PROTEIN KLP-3"/>
    <property type="match status" value="1"/>
</dbReference>
<evidence type="ECO:0000313" key="7">
    <source>
        <dbReference type="EnsemblProtists" id="EOD34750"/>
    </source>
</evidence>
<feature type="region of interest" description="Disordered" evidence="5">
    <location>
        <begin position="230"/>
        <end position="254"/>
    </location>
</feature>
<dbReference type="SUPFAM" id="SSF52540">
    <property type="entry name" value="P-loop containing nucleoside triphosphate hydrolases"/>
    <property type="match status" value="1"/>
</dbReference>
<dbReference type="GeneID" id="17280020"/>
<dbReference type="AlphaFoldDB" id="A0A0D3KG65"/>
<dbReference type="PaxDb" id="2903-EOD34750"/>
<dbReference type="STRING" id="2903.R1F708"/>
<dbReference type="PANTHER" id="PTHR47972:SF28">
    <property type="entry name" value="KINESIN-LIKE PROTEIN KLP-3"/>
    <property type="match status" value="1"/>
</dbReference>
<keyword evidence="2 3" id="KW-0067">ATP-binding</keyword>
<dbReference type="PRINTS" id="PR00380">
    <property type="entry name" value="KINESINHEAVY"/>
</dbReference>
<organism evidence="7 8">
    <name type="scientific">Emiliania huxleyi (strain CCMP1516)</name>
    <dbReference type="NCBI Taxonomy" id="280463"/>
    <lineage>
        <taxon>Eukaryota</taxon>
        <taxon>Haptista</taxon>
        <taxon>Haptophyta</taxon>
        <taxon>Prymnesiophyceae</taxon>
        <taxon>Isochrysidales</taxon>
        <taxon>Noelaerhabdaceae</taxon>
        <taxon>Emiliania</taxon>
    </lineage>
</organism>
<keyword evidence="4" id="KW-0493">Microtubule</keyword>
<keyword evidence="3 4" id="KW-0505">Motor protein</keyword>
<dbReference type="Pfam" id="PF00225">
    <property type="entry name" value="Kinesin"/>
    <property type="match status" value="1"/>
</dbReference>
<dbReference type="GO" id="GO:0007018">
    <property type="term" value="P:microtubule-based movement"/>
    <property type="evidence" value="ECO:0007669"/>
    <property type="project" value="InterPro"/>
</dbReference>
<feature type="domain" description="Kinesin motor" evidence="6">
    <location>
        <begin position="18"/>
        <end position="351"/>
    </location>
</feature>
<dbReference type="InterPro" id="IPR001752">
    <property type="entry name" value="Kinesin_motor_dom"/>
</dbReference>
<protein>
    <recommendedName>
        <fullName evidence="4">Kinesin-like protein</fullName>
    </recommendedName>
</protein>